<dbReference type="AlphaFoldDB" id="A0A0X1KN51"/>
<keyword evidence="1" id="KW-0472">Membrane</keyword>
<organism evidence="2 3">
    <name type="scientific">Thermococcus guaymasensis DSM 11113</name>
    <dbReference type="NCBI Taxonomy" id="1432656"/>
    <lineage>
        <taxon>Archaea</taxon>
        <taxon>Methanobacteriati</taxon>
        <taxon>Methanobacteriota</taxon>
        <taxon>Thermococci</taxon>
        <taxon>Thermococcales</taxon>
        <taxon>Thermococcaceae</taxon>
        <taxon>Thermococcus</taxon>
    </lineage>
</organism>
<feature type="transmembrane region" description="Helical" evidence="1">
    <location>
        <begin position="130"/>
        <end position="151"/>
    </location>
</feature>
<dbReference type="PATRIC" id="fig|1432656.3.peg.492"/>
<feature type="transmembrane region" description="Helical" evidence="1">
    <location>
        <begin position="15"/>
        <end position="33"/>
    </location>
</feature>
<gene>
    <name evidence="2" type="ORF">X802_02525</name>
</gene>
<protein>
    <submittedName>
        <fullName evidence="2">Uncharacterized protein</fullName>
    </submittedName>
</protein>
<feature type="transmembrane region" description="Helical" evidence="1">
    <location>
        <begin position="163"/>
        <end position="186"/>
    </location>
</feature>
<keyword evidence="3" id="KW-1185">Reference proteome</keyword>
<dbReference type="EMBL" id="CP007140">
    <property type="protein sequence ID" value="AJC72666.1"/>
    <property type="molecule type" value="Genomic_DNA"/>
</dbReference>
<accession>A0A0X1KN51</accession>
<name>A0A0X1KN51_9EURY</name>
<dbReference type="OrthoDB" id="102381at2157"/>
<keyword evidence="1" id="KW-0812">Transmembrane</keyword>
<evidence type="ECO:0000313" key="2">
    <source>
        <dbReference type="EMBL" id="AJC72666.1"/>
    </source>
</evidence>
<dbReference type="GeneID" id="27134531"/>
<feature type="transmembrane region" description="Helical" evidence="1">
    <location>
        <begin position="236"/>
        <end position="256"/>
    </location>
</feature>
<dbReference type="RefSeq" id="WP_062370703.1">
    <property type="nucleotide sequence ID" value="NZ_CP007140.1"/>
</dbReference>
<evidence type="ECO:0000313" key="3">
    <source>
        <dbReference type="Proteomes" id="UP000062043"/>
    </source>
</evidence>
<reference evidence="2 3" key="1">
    <citation type="submission" date="2014-01" db="EMBL/GenBank/DDBJ databases">
        <title>Genome sequencing of Thermococcus guaymasensis.</title>
        <authorList>
            <person name="Zhang X."/>
            <person name="Alvare G."/>
            <person name="Fristensky B."/>
            <person name="Chen L."/>
            <person name="Suen T."/>
            <person name="Chen Q."/>
            <person name="Ma K."/>
        </authorList>
    </citation>
    <scope>NUCLEOTIDE SEQUENCE [LARGE SCALE GENOMIC DNA]</scope>
    <source>
        <strain evidence="2 3">DSM 11113</strain>
    </source>
</reference>
<dbReference type="Proteomes" id="UP000062043">
    <property type="component" value="Chromosome"/>
</dbReference>
<feature type="transmembrane region" description="Helical" evidence="1">
    <location>
        <begin position="88"/>
        <end position="109"/>
    </location>
</feature>
<keyword evidence="1" id="KW-1133">Transmembrane helix</keyword>
<dbReference type="KEGG" id="tgy:X802_02525"/>
<dbReference type="STRING" id="1432656.X802_02525"/>
<feature type="transmembrane region" description="Helical" evidence="1">
    <location>
        <begin position="193"/>
        <end position="216"/>
    </location>
</feature>
<sequence length="262" mass="28897">MESLKIIGEEIKSNLQLILVLLASPIVVQYILWKYLPEIKGVSAGSEISSALRSTMKDYLINATSNTEFFAKVASAQLSSLFETVSKVHLVVFLIGGLLAAFLITEPIYRGNIINDIAIMGKRKTLLSRFLFMITYGLFLILSTGVALWDVSKLVGLSLESRFLFSMLLMSFVSFIAGSLLVTFLSTISREPVIPLAVLFIAGFLSTVTPNLNSLILPFEELTYFLWNPKLTNLTAYVYGGAILYISLAIASIKSFEGGDFY</sequence>
<evidence type="ECO:0000256" key="1">
    <source>
        <dbReference type="SAM" id="Phobius"/>
    </source>
</evidence>
<proteinExistence type="predicted"/>